<sequence>MQIFTVGDLTNQMMEGFRLPSRLLSVLKELATARQHLINVDPAYDPMVHGELTAVGAFSAAAAKSGYLTLVEANAKRDGARSGRHDLILIDREGPSTAIVEFKIGWPNERKPNYIKGLLAAAVADVTARDFATDCIRLGIAIYVPWQAGSSKMPENFAQSAIDWATTCAEEDGAHLSIRIDSSKGPLLISIASA</sequence>
<protein>
    <submittedName>
        <fullName evidence="1">Uncharacterized protein</fullName>
    </submittedName>
</protein>
<comment type="caution">
    <text evidence="1">The sequence shown here is derived from an EMBL/GenBank/DDBJ whole genome shotgun (WGS) entry which is preliminary data.</text>
</comment>
<evidence type="ECO:0000313" key="1">
    <source>
        <dbReference type="EMBL" id="GGD35085.1"/>
    </source>
</evidence>
<reference evidence="1 2" key="1">
    <citation type="journal article" date="2014" name="Int. J. Syst. Evol. Microbiol.">
        <title>Complete genome sequence of Corynebacterium casei LMG S-19264T (=DSM 44701T), isolated from a smear-ripened cheese.</title>
        <authorList>
            <consortium name="US DOE Joint Genome Institute (JGI-PGF)"/>
            <person name="Walter F."/>
            <person name="Albersmeier A."/>
            <person name="Kalinowski J."/>
            <person name="Ruckert C."/>
        </authorList>
    </citation>
    <scope>NUCLEOTIDE SEQUENCE [LARGE SCALE GENOMIC DNA]</scope>
    <source>
        <strain evidence="1 2">CGMCC 1.15358</strain>
    </source>
</reference>
<keyword evidence="2" id="KW-1185">Reference proteome</keyword>
<dbReference type="AlphaFoldDB" id="A0A916Y992"/>
<evidence type="ECO:0000313" key="2">
    <source>
        <dbReference type="Proteomes" id="UP000598997"/>
    </source>
</evidence>
<organism evidence="1 2">
    <name type="scientific">Croceicoccus pelagius</name>
    <dbReference type="NCBI Taxonomy" id="1703341"/>
    <lineage>
        <taxon>Bacteria</taxon>
        <taxon>Pseudomonadati</taxon>
        <taxon>Pseudomonadota</taxon>
        <taxon>Alphaproteobacteria</taxon>
        <taxon>Sphingomonadales</taxon>
        <taxon>Erythrobacteraceae</taxon>
        <taxon>Croceicoccus</taxon>
    </lineage>
</organism>
<name>A0A916Y992_9SPHN</name>
<gene>
    <name evidence="1" type="ORF">GCM10010989_06540</name>
</gene>
<dbReference type="RefSeq" id="WP_066764415.1">
    <property type="nucleotide sequence ID" value="NZ_BMIO01000002.1"/>
</dbReference>
<accession>A0A916Y992</accession>
<proteinExistence type="predicted"/>
<dbReference type="Proteomes" id="UP000598997">
    <property type="component" value="Unassembled WGS sequence"/>
</dbReference>
<dbReference type="EMBL" id="BMIO01000002">
    <property type="protein sequence ID" value="GGD35085.1"/>
    <property type="molecule type" value="Genomic_DNA"/>
</dbReference>